<dbReference type="SUPFAM" id="SSF53756">
    <property type="entry name" value="UDP-Glycosyltransferase/glycogen phosphorylase"/>
    <property type="match status" value="1"/>
</dbReference>
<dbReference type="PANTHER" id="PTHR46401:SF2">
    <property type="entry name" value="GLYCOSYLTRANSFERASE WBBK-RELATED"/>
    <property type="match status" value="1"/>
</dbReference>
<dbReference type="EMBL" id="UINC01172900">
    <property type="protein sequence ID" value="SVD78213.1"/>
    <property type="molecule type" value="Genomic_DNA"/>
</dbReference>
<sequence>VHINFLVPGDISTLTGGYIYDRNVIEGLPQEGVCVNLHLLDNGFPFPSPRALAHAARILRNIPEGETLVIDGLALGPLYEILRSHARRLRLVALIHHPLSEETGLKRDLARLLELQEREALSYCQRVIVTSSTTQLSLTRAYNVVESNIRVVEPGVGAARQFRTPVGREFRLVCVASVVPRKGHKILIEALSLLSDRPWTLTCVGDLHREPGSAAEVRNCVRKVGLDHRIKFVGTLGQAALL</sequence>
<reference evidence="3" key="1">
    <citation type="submission" date="2018-05" db="EMBL/GenBank/DDBJ databases">
        <authorList>
            <person name="Lanie J.A."/>
            <person name="Ng W.-L."/>
            <person name="Kazmierczak K.M."/>
            <person name="Andrzejewski T.M."/>
            <person name="Davidsen T.M."/>
            <person name="Wayne K.J."/>
            <person name="Tettelin H."/>
            <person name="Glass J.I."/>
            <person name="Rusch D."/>
            <person name="Podicherti R."/>
            <person name="Tsui H.-C.T."/>
            <person name="Winkler M.E."/>
        </authorList>
    </citation>
    <scope>NUCLEOTIDE SEQUENCE</scope>
</reference>
<evidence type="ECO:0000256" key="1">
    <source>
        <dbReference type="ARBA" id="ARBA00022679"/>
    </source>
</evidence>
<evidence type="ECO:0000313" key="3">
    <source>
        <dbReference type="EMBL" id="SVD78213.1"/>
    </source>
</evidence>
<dbReference type="PANTHER" id="PTHR46401">
    <property type="entry name" value="GLYCOSYLTRANSFERASE WBBK-RELATED"/>
    <property type="match status" value="1"/>
</dbReference>
<name>A0A382Y4N5_9ZZZZ</name>
<dbReference type="AlphaFoldDB" id="A0A382Y4N5"/>
<organism evidence="3">
    <name type="scientific">marine metagenome</name>
    <dbReference type="NCBI Taxonomy" id="408172"/>
    <lineage>
        <taxon>unclassified sequences</taxon>
        <taxon>metagenomes</taxon>
        <taxon>ecological metagenomes</taxon>
    </lineage>
</organism>
<protein>
    <recommendedName>
        <fullName evidence="2">Glycosyltransferase subfamily 4-like N-terminal domain-containing protein</fullName>
    </recommendedName>
</protein>
<feature type="domain" description="Glycosyltransferase subfamily 4-like N-terminal" evidence="2">
    <location>
        <begin position="40"/>
        <end position="156"/>
    </location>
</feature>
<dbReference type="GO" id="GO:0009103">
    <property type="term" value="P:lipopolysaccharide biosynthetic process"/>
    <property type="evidence" value="ECO:0007669"/>
    <property type="project" value="TreeGrafter"/>
</dbReference>
<accession>A0A382Y4N5</accession>
<proteinExistence type="predicted"/>
<evidence type="ECO:0000259" key="2">
    <source>
        <dbReference type="Pfam" id="PF13439"/>
    </source>
</evidence>
<feature type="non-terminal residue" evidence="3">
    <location>
        <position position="1"/>
    </location>
</feature>
<dbReference type="Pfam" id="PF13439">
    <property type="entry name" value="Glyco_transf_4"/>
    <property type="match status" value="1"/>
</dbReference>
<keyword evidence="1" id="KW-0808">Transferase</keyword>
<dbReference type="InterPro" id="IPR028098">
    <property type="entry name" value="Glyco_trans_4-like_N"/>
</dbReference>
<feature type="non-terminal residue" evidence="3">
    <location>
        <position position="242"/>
    </location>
</feature>
<dbReference type="GO" id="GO:0016757">
    <property type="term" value="F:glycosyltransferase activity"/>
    <property type="evidence" value="ECO:0007669"/>
    <property type="project" value="TreeGrafter"/>
</dbReference>
<dbReference type="Gene3D" id="3.40.50.2000">
    <property type="entry name" value="Glycogen Phosphorylase B"/>
    <property type="match status" value="2"/>
</dbReference>
<dbReference type="Pfam" id="PF13692">
    <property type="entry name" value="Glyco_trans_1_4"/>
    <property type="match status" value="1"/>
</dbReference>
<gene>
    <name evidence="3" type="ORF">METZ01_LOCUS431067</name>
</gene>